<name>A0ABU8RM41_9ACTN</name>
<protein>
    <submittedName>
        <fullName evidence="1">Uncharacterized protein</fullName>
    </submittedName>
</protein>
<accession>A0ABU8RM41</accession>
<dbReference type="EMBL" id="JBBIAA010000017">
    <property type="protein sequence ID" value="MEJ5946164.1"/>
    <property type="molecule type" value="Genomic_DNA"/>
</dbReference>
<organism evidence="1 2">
    <name type="scientific">Pseudokineococcus basanitobsidens</name>
    <dbReference type="NCBI Taxonomy" id="1926649"/>
    <lineage>
        <taxon>Bacteria</taxon>
        <taxon>Bacillati</taxon>
        <taxon>Actinomycetota</taxon>
        <taxon>Actinomycetes</taxon>
        <taxon>Kineosporiales</taxon>
        <taxon>Kineosporiaceae</taxon>
        <taxon>Pseudokineococcus</taxon>
    </lineage>
</organism>
<dbReference type="Proteomes" id="UP001387100">
    <property type="component" value="Unassembled WGS sequence"/>
</dbReference>
<dbReference type="RefSeq" id="WP_339575547.1">
    <property type="nucleotide sequence ID" value="NZ_JBBIAA010000017.1"/>
</dbReference>
<gene>
    <name evidence="1" type="ORF">WDZ17_12770</name>
</gene>
<keyword evidence="2" id="KW-1185">Reference proteome</keyword>
<proteinExistence type="predicted"/>
<sequence length="182" mass="19575">MRWERLFADLEGQLEQEDAAALRAEVADRTRAEQADVWLAERLRAHVGQRLVVHLLGAAVVEGRVEDVGPDWAVLAEPSARGQALVPLASVASVAGLSRRVAVPAGEVLRRLSLRTALRALARDRSPVRLDVPGSELTGTLDRVAADHVDLALHPPGEPRRAGAVLEVRAVPLAALRVVRST</sequence>
<evidence type="ECO:0000313" key="1">
    <source>
        <dbReference type="EMBL" id="MEJ5946164.1"/>
    </source>
</evidence>
<evidence type="ECO:0000313" key="2">
    <source>
        <dbReference type="Proteomes" id="UP001387100"/>
    </source>
</evidence>
<reference evidence="1 2" key="1">
    <citation type="journal article" date="2017" name="Int. J. Syst. Evol. Microbiol.">
        <title>Pseudokineococcus basanitobsidens sp. nov., isolated from volcanic rock.</title>
        <authorList>
            <person name="Lee D.W."/>
            <person name="Park M.Y."/>
            <person name="Kim J.J."/>
            <person name="Kim B.S."/>
        </authorList>
    </citation>
    <scope>NUCLEOTIDE SEQUENCE [LARGE SCALE GENOMIC DNA]</scope>
    <source>
        <strain evidence="1 2">DSM 103726</strain>
    </source>
</reference>
<comment type="caution">
    <text evidence="1">The sequence shown here is derived from an EMBL/GenBank/DDBJ whole genome shotgun (WGS) entry which is preliminary data.</text>
</comment>